<comment type="caution">
    <text evidence="1">The sequence shown here is derived from an EMBL/GenBank/DDBJ whole genome shotgun (WGS) entry which is preliminary data.</text>
</comment>
<dbReference type="SUPFAM" id="SSF56672">
    <property type="entry name" value="DNA/RNA polymerases"/>
    <property type="match status" value="1"/>
</dbReference>
<dbReference type="EMBL" id="JAMKFB020000007">
    <property type="protein sequence ID" value="KAL0188428.1"/>
    <property type="molecule type" value="Genomic_DNA"/>
</dbReference>
<evidence type="ECO:0000313" key="2">
    <source>
        <dbReference type="Proteomes" id="UP001529510"/>
    </source>
</evidence>
<dbReference type="InterPro" id="IPR043502">
    <property type="entry name" value="DNA/RNA_pol_sf"/>
</dbReference>
<protein>
    <recommendedName>
        <fullName evidence="3">Reverse transcriptase domain-containing protein</fullName>
    </recommendedName>
</protein>
<evidence type="ECO:0008006" key="3">
    <source>
        <dbReference type="Google" id="ProtNLM"/>
    </source>
</evidence>
<dbReference type="PANTHER" id="PTHR33050">
    <property type="entry name" value="REVERSE TRANSCRIPTASE DOMAIN-CONTAINING PROTEIN"/>
    <property type="match status" value="1"/>
</dbReference>
<dbReference type="Gene3D" id="3.30.70.270">
    <property type="match status" value="1"/>
</dbReference>
<dbReference type="AlphaFoldDB" id="A0ABD0QQW2"/>
<gene>
    <name evidence="1" type="ORF">M9458_015527</name>
</gene>
<accession>A0ABD0QQW2</accession>
<feature type="non-terminal residue" evidence="1">
    <location>
        <position position="1"/>
    </location>
</feature>
<evidence type="ECO:0000313" key="1">
    <source>
        <dbReference type="EMBL" id="KAL0188428.1"/>
    </source>
</evidence>
<name>A0ABD0QQW2_CIRMR</name>
<sequence length="76" mass="8840">FAFKGVAYQYTVNLFVLYIAPRTFTKCMDVAISPLRQKGVRIPNYLDDWLILAQSEDELLSHRTFLLSHFDCLGLR</sequence>
<dbReference type="PANTHER" id="PTHR33050:SF7">
    <property type="entry name" value="RIBONUCLEASE H"/>
    <property type="match status" value="1"/>
</dbReference>
<dbReference type="Proteomes" id="UP001529510">
    <property type="component" value="Unassembled WGS sequence"/>
</dbReference>
<dbReference type="InterPro" id="IPR052055">
    <property type="entry name" value="Hepadnavirus_pol/RT"/>
</dbReference>
<proteinExistence type="predicted"/>
<organism evidence="1 2">
    <name type="scientific">Cirrhinus mrigala</name>
    <name type="common">Mrigala</name>
    <dbReference type="NCBI Taxonomy" id="683832"/>
    <lineage>
        <taxon>Eukaryota</taxon>
        <taxon>Metazoa</taxon>
        <taxon>Chordata</taxon>
        <taxon>Craniata</taxon>
        <taxon>Vertebrata</taxon>
        <taxon>Euteleostomi</taxon>
        <taxon>Actinopterygii</taxon>
        <taxon>Neopterygii</taxon>
        <taxon>Teleostei</taxon>
        <taxon>Ostariophysi</taxon>
        <taxon>Cypriniformes</taxon>
        <taxon>Cyprinidae</taxon>
        <taxon>Labeoninae</taxon>
        <taxon>Labeonini</taxon>
        <taxon>Cirrhinus</taxon>
    </lineage>
</organism>
<dbReference type="InterPro" id="IPR043128">
    <property type="entry name" value="Rev_trsase/Diguanyl_cyclase"/>
</dbReference>
<feature type="non-terminal residue" evidence="1">
    <location>
        <position position="76"/>
    </location>
</feature>
<keyword evidence="2" id="KW-1185">Reference proteome</keyword>
<reference evidence="1 2" key="1">
    <citation type="submission" date="2024-05" db="EMBL/GenBank/DDBJ databases">
        <title>Genome sequencing and assembly of Indian major carp, Cirrhinus mrigala (Hamilton, 1822).</title>
        <authorList>
            <person name="Mohindra V."/>
            <person name="Chowdhury L.M."/>
            <person name="Lal K."/>
            <person name="Jena J.K."/>
        </authorList>
    </citation>
    <scope>NUCLEOTIDE SEQUENCE [LARGE SCALE GENOMIC DNA]</scope>
    <source>
        <strain evidence="1">CM1030</strain>
        <tissue evidence="1">Blood</tissue>
    </source>
</reference>